<evidence type="ECO:0000256" key="6">
    <source>
        <dbReference type="ARBA" id="ARBA00022840"/>
    </source>
</evidence>
<dbReference type="SMART" id="SM00387">
    <property type="entry name" value="HATPase_c"/>
    <property type="match status" value="1"/>
</dbReference>
<keyword evidence="4" id="KW-0547">Nucleotide-binding</keyword>
<evidence type="ECO:0000256" key="5">
    <source>
        <dbReference type="ARBA" id="ARBA00022777"/>
    </source>
</evidence>
<sequence>MTRKPVHPALLLALFLTLTAALGGAVWRYGYGQALDQVAARGQSDLALAADRLVTQLRRYREFAVLMAEHPVLSPLHDGAEADQAAAVLQGAVDKIGPLAAFYADPAGRVLASSAGPVPEGLREAPYFKRALNGALGAAHGPRQDGRGRTYSFAAPTFRPDGRVRGVLVVVADIESLEQDWRASVPSVYFLASDDSVFVTNRSEILGWRDTGAGRMALPDGSQQAATIRQFQGHTIWRQDFSRYIPAQALHLVQDLPVIDMTGVALVDVAPAQRLALLQAAVVMAVCLVFGAALWLVTERRRVLAAANAVLEERVSARTRALERTNMALRREVHEREEAEAALKRAQAELVQAGKLSALGQMSAGISHELNQPLMAIRQYADNGASLLDKGRTGEAGQNLRRISDMAARAARIIKNLRAFARNESEPMGRVDLVAVIDSAAELTEARLRSEGVVLDWRPGQTSGPVWARGGEVRLTQVFVNLINNAADAMTGQQNKRIDIALQRGAKLVVTVRDVGPGIADPERVFEPFYTTKAVGSGDGMGLGLSISYGLVQSFGGNIRGSNTENGAMFTVELDPWQEEVAA</sequence>
<protein>
    <recommendedName>
        <fullName evidence="2">histidine kinase</fullName>
        <ecNumber evidence="2">2.7.13.3</ecNumber>
    </recommendedName>
</protein>
<keyword evidence="7" id="KW-0902">Two-component regulatory system</keyword>
<keyword evidence="9" id="KW-0812">Transmembrane</keyword>
<name>A0ABS6N9H0_9RHOB</name>
<keyword evidence="8" id="KW-0175">Coiled coil</keyword>
<evidence type="ECO:0000259" key="10">
    <source>
        <dbReference type="PROSITE" id="PS50109"/>
    </source>
</evidence>
<comment type="caution">
    <text evidence="11">The sequence shown here is derived from an EMBL/GenBank/DDBJ whole genome shotgun (WGS) entry which is preliminary data.</text>
</comment>
<evidence type="ECO:0000256" key="4">
    <source>
        <dbReference type="ARBA" id="ARBA00022741"/>
    </source>
</evidence>
<keyword evidence="12" id="KW-1185">Reference proteome</keyword>
<dbReference type="Pfam" id="PF02518">
    <property type="entry name" value="HATPase_c"/>
    <property type="match status" value="1"/>
</dbReference>
<evidence type="ECO:0000313" key="11">
    <source>
        <dbReference type="EMBL" id="MBV2360661.1"/>
    </source>
</evidence>
<keyword evidence="5 11" id="KW-0418">Kinase</keyword>
<evidence type="ECO:0000256" key="9">
    <source>
        <dbReference type="SAM" id="Phobius"/>
    </source>
</evidence>
<feature type="transmembrane region" description="Helical" evidence="9">
    <location>
        <begin position="276"/>
        <end position="297"/>
    </location>
</feature>
<dbReference type="PANTHER" id="PTHR43065">
    <property type="entry name" value="SENSOR HISTIDINE KINASE"/>
    <property type="match status" value="1"/>
</dbReference>
<dbReference type="PANTHER" id="PTHR43065:SF46">
    <property type="entry name" value="C4-DICARBOXYLATE TRANSPORT SENSOR PROTEIN DCTB"/>
    <property type="match status" value="1"/>
</dbReference>
<dbReference type="InterPro" id="IPR017055">
    <property type="entry name" value="Sig_transdc_His_kinase_DctB"/>
</dbReference>
<dbReference type="Proteomes" id="UP001166293">
    <property type="component" value="Unassembled WGS sequence"/>
</dbReference>
<proteinExistence type="predicted"/>
<evidence type="ECO:0000256" key="7">
    <source>
        <dbReference type="ARBA" id="ARBA00023012"/>
    </source>
</evidence>
<dbReference type="EMBL" id="JAHRWL010000002">
    <property type="protein sequence ID" value="MBV2360661.1"/>
    <property type="molecule type" value="Genomic_DNA"/>
</dbReference>
<dbReference type="PROSITE" id="PS50109">
    <property type="entry name" value="HIS_KIN"/>
    <property type="match status" value="1"/>
</dbReference>
<dbReference type="InterPro" id="IPR003594">
    <property type="entry name" value="HATPase_dom"/>
</dbReference>
<evidence type="ECO:0000256" key="1">
    <source>
        <dbReference type="ARBA" id="ARBA00000085"/>
    </source>
</evidence>
<evidence type="ECO:0000313" key="12">
    <source>
        <dbReference type="Proteomes" id="UP001166293"/>
    </source>
</evidence>
<evidence type="ECO:0000256" key="2">
    <source>
        <dbReference type="ARBA" id="ARBA00012438"/>
    </source>
</evidence>
<dbReference type="InterPro" id="IPR005467">
    <property type="entry name" value="His_kinase_dom"/>
</dbReference>
<keyword evidence="9" id="KW-1133">Transmembrane helix</keyword>
<dbReference type="InterPro" id="IPR003661">
    <property type="entry name" value="HisK_dim/P_dom"/>
</dbReference>
<comment type="catalytic activity">
    <reaction evidence="1">
        <text>ATP + protein L-histidine = ADP + protein N-phospho-L-histidine.</text>
        <dbReference type="EC" id="2.7.13.3"/>
    </reaction>
</comment>
<feature type="domain" description="Histidine kinase" evidence="10">
    <location>
        <begin position="365"/>
        <end position="578"/>
    </location>
</feature>
<dbReference type="EC" id="2.7.13.3" evidence="2"/>
<dbReference type="GO" id="GO:0016301">
    <property type="term" value="F:kinase activity"/>
    <property type="evidence" value="ECO:0007669"/>
    <property type="project" value="UniProtKB-KW"/>
</dbReference>
<dbReference type="PIRSF" id="PIRSF036431">
    <property type="entry name" value="STHK_DctB"/>
    <property type="match status" value="1"/>
</dbReference>
<keyword evidence="9" id="KW-0472">Membrane</keyword>
<evidence type="ECO:0000256" key="8">
    <source>
        <dbReference type="SAM" id="Coils"/>
    </source>
</evidence>
<gene>
    <name evidence="11" type="ORF">KUH32_12815</name>
</gene>
<dbReference type="Pfam" id="PF00512">
    <property type="entry name" value="HisKA"/>
    <property type="match status" value="1"/>
</dbReference>
<keyword evidence="3" id="KW-0808">Transferase</keyword>
<dbReference type="SMART" id="SM00388">
    <property type="entry name" value="HisKA"/>
    <property type="match status" value="1"/>
</dbReference>
<feature type="coiled-coil region" evidence="8">
    <location>
        <begin position="322"/>
        <end position="356"/>
    </location>
</feature>
<dbReference type="RefSeq" id="WP_217778954.1">
    <property type="nucleotide sequence ID" value="NZ_JAHRWL010000002.1"/>
</dbReference>
<organism evidence="11 12">
    <name type="scientific">Thalassococcus arenae</name>
    <dbReference type="NCBI Taxonomy" id="2851652"/>
    <lineage>
        <taxon>Bacteria</taxon>
        <taxon>Pseudomonadati</taxon>
        <taxon>Pseudomonadota</taxon>
        <taxon>Alphaproteobacteria</taxon>
        <taxon>Rhodobacterales</taxon>
        <taxon>Roseobacteraceae</taxon>
        <taxon>Thalassococcus</taxon>
    </lineage>
</organism>
<keyword evidence="6" id="KW-0067">ATP-binding</keyword>
<reference evidence="11" key="1">
    <citation type="submission" date="2021-06" db="EMBL/GenBank/DDBJ databases">
        <title>Thalassococcus sp. CAU 1522 isolated from sea sand, Republic of Korea.</title>
        <authorList>
            <person name="Kim W."/>
        </authorList>
    </citation>
    <scope>NUCLEOTIDE SEQUENCE</scope>
    <source>
        <strain evidence="11">CAU 1522</strain>
    </source>
</reference>
<accession>A0ABS6N9H0</accession>
<dbReference type="CDD" id="cd00082">
    <property type="entry name" value="HisKA"/>
    <property type="match status" value="1"/>
</dbReference>
<evidence type="ECO:0000256" key="3">
    <source>
        <dbReference type="ARBA" id="ARBA00022679"/>
    </source>
</evidence>